<reference evidence="13 14" key="1">
    <citation type="submission" date="2017-04" db="EMBL/GenBank/DDBJ databases">
        <title>The new phylogeny of genus Mycobacterium.</title>
        <authorList>
            <person name="Tortoli E."/>
            <person name="Trovato A."/>
            <person name="Cirillo D.M."/>
        </authorList>
    </citation>
    <scope>NUCLEOTIDE SEQUENCE [LARGE SCALE GENOMIC DNA]</scope>
    <source>
        <strain evidence="13 14">KCTC 19819</strain>
    </source>
</reference>
<gene>
    <name evidence="13" type="ORF">B8W67_05745</name>
</gene>
<sequence>MKQQYLCAESGRLENSQFDSVPIDTVWQVDKLHNFATGEGQTVAVIDSGVNRNDRLPRLFGGGDYIMGGDGLQDCDHHGTLVAGIIAAQRKPGDGFVGIAPGVSVVSIRQASERYQVDSAQTRNARQATEASNVATLARAIVHAAALNATVINISVTACVGVNGGADLREMAGALYFAAAVKDAVVVTSAGNLGGDCAANPGPDPAHPDDPRGWSSVQTLSLPSMFTDFVLSVGGTRLTGDPYVMSMPGPWVTVGAPAVSVVSLDPSTMDGSLVNAQETKDGIEPIAGTSFASANVAGLAALIRQRHPDLSAHQVIERIRRTAHHPSESLAAILGDGVVDPMAALTAPIDDSIPMVGPNVPPVAAVPGEPASPDDHLSRTVALATVGVLAGALFIAVVVAIARGGSKETD</sequence>
<keyword evidence="3" id="KW-1003">Cell membrane</keyword>
<dbReference type="NCBIfam" id="TIGR03921">
    <property type="entry name" value="T7SS_mycosin"/>
    <property type="match status" value="1"/>
</dbReference>
<evidence type="ECO:0000256" key="7">
    <source>
        <dbReference type="ARBA" id="ARBA00022825"/>
    </source>
</evidence>
<dbReference type="GO" id="GO:0005886">
    <property type="term" value="C:plasma membrane"/>
    <property type="evidence" value="ECO:0007669"/>
    <property type="project" value="UniProtKB-SubCell"/>
</dbReference>
<dbReference type="PANTHER" id="PTHR43806">
    <property type="entry name" value="PEPTIDASE S8"/>
    <property type="match status" value="1"/>
</dbReference>
<evidence type="ECO:0000256" key="9">
    <source>
        <dbReference type="ARBA" id="ARBA00023136"/>
    </source>
</evidence>
<evidence type="ECO:0000256" key="3">
    <source>
        <dbReference type="ARBA" id="ARBA00022475"/>
    </source>
</evidence>
<dbReference type="GO" id="GO:0006508">
    <property type="term" value="P:proteolysis"/>
    <property type="evidence" value="ECO:0007669"/>
    <property type="project" value="UniProtKB-KW"/>
</dbReference>
<dbReference type="EMBL" id="NCXO01000008">
    <property type="protein sequence ID" value="OSC34798.1"/>
    <property type="molecule type" value="Genomic_DNA"/>
</dbReference>
<dbReference type="InterPro" id="IPR023834">
    <property type="entry name" value="T7SS_pept_S8A_mycosin"/>
</dbReference>
<evidence type="ECO:0000256" key="6">
    <source>
        <dbReference type="ARBA" id="ARBA00022801"/>
    </source>
</evidence>
<dbReference type="AlphaFoldDB" id="A0AA91SSG5"/>
<dbReference type="PANTHER" id="PTHR43806:SF11">
    <property type="entry name" value="CEREVISIN-RELATED"/>
    <property type="match status" value="1"/>
</dbReference>
<feature type="domain" description="Peptidase S8/S53" evidence="12">
    <location>
        <begin position="38"/>
        <end position="323"/>
    </location>
</feature>
<feature type="active site" description="Charge relay system" evidence="10">
    <location>
        <position position="47"/>
    </location>
</feature>
<keyword evidence="9 11" id="KW-0472">Membrane</keyword>
<keyword evidence="8 11" id="KW-1133">Transmembrane helix</keyword>
<feature type="active site" description="Charge relay system" evidence="10">
    <location>
        <position position="78"/>
    </location>
</feature>
<dbReference type="Gene3D" id="3.40.50.200">
    <property type="entry name" value="Peptidase S8/S53 domain"/>
    <property type="match status" value="1"/>
</dbReference>
<dbReference type="InterPro" id="IPR000209">
    <property type="entry name" value="Peptidase_S8/S53_dom"/>
</dbReference>
<comment type="subcellular location">
    <subcellularLocation>
        <location evidence="1">Cell membrane</location>
        <topology evidence="1">Single-pass membrane protein</topology>
    </subcellularLocation>
</comment>
<evidence type="ECO:0000256" key="4">
    <source>
        <dbReference type="ARBA" id="ARBA00022670"/>
    </source>
</evidence>
<keyword evidence="4 10" id="KW-0645">Protease</keyword>
<evidence type="ECO:0000256" key="11">
    <source>
        <dbReference type="SAM" id="Phobius"/>
    </source>
</evidence>
<comment type="caution">
    <text evidence="13">The sequence shown here is derived from an EMBL/GenBank/DDBJ whole genome shotgun (WGS) entry which is preliminary data.</text>
</comment>
<dbReference type="Pfam" id="PF00082">
    <property type="entry name" value="Peptidase_S8"/>
    <property type="match status" value="1"/>
</dbReference>
<feature type="active site" description="Charge relay system" evidence="10">
    <location>
        <position position="290"/>
    </location>
</feature>
<dbReference type="GO" id="GO:0004252">
    <property type="term" value="F:serine-type endopeptidase activity"/>
    <property type="evidence" value="ECO:0007669"/>
    <property type="project" value="UniProtKB-UniRule"/>
</dbReference>
<dbReference type="InterPro" id="IPR036852">
    <property type="entry name" value="Peptidase_S8/S53_dom_sf"/>
</dbReference>
<dbReference type="InterPro" id="IPR015500">
    <property type="entry name" value="Peptidase_S8_subtilisin-rel"/>
</dbReference>
<protein>
    <submittedName>
        <fullName evidence="13">Type VII secretion-associated serine protease mycosin</fullName>
    </submittedName>
</protein>
<dbReference type="PROSITE" id="PS00136">
    <property type="entry name" value="SUBTILASE_ASP"/>
    <property type="match status" value="1"/>
</dbReference>
<evidence type="ECO:0000313" key="13">
    <source>
        <dbReference type="EMBL" id="OSC34798.1"/>
    </source>
</evidence>
<dbReference type="InterPro" id="IPR023827">
    <property type="entry name" value="Peptidase_S8_Asp-AS"/>
</dbReference>
<dbReference type="Proteomes" id="UP000193577">
    <property type="component" value="Unassembled WGS sequence"/>
</dbReference>
<dbReference type="SUPFAM" id="SSF52743">
    <property type="entry name" value="Subtilisin-like"/>
    <property type="match status" value="1"/>
</dbReference>
<keyword evidence="6 10" id="KW-0378">Hydrolase</keyword>
<evidence type="ECO:0000313" key="14">
    <source>
        <dbReference type="Proteomes" id="UP000193577"/>
    </source>
</evidence>
<evidence type="ECO:0000256" key="5">
    <source>
        <dbReference type="ARBA" id="ARBA00022692"/>
    </source>
</evidence>
<evidence type="ECO:0000256" key="8">
    <source>
        <dbReference type="ARBA" id="ARBA00022989"/>
    </source>
</evidence>
<organism evidence="13 14">
    <name type="scientific">Mycolicibacillus koreensis</name>
    <dbReference type="NCBI Taxonomy" id="1069220"/>
    <lineage>
        <taxon>Bacteria</taxon>
        <taxon>Bacillati</taxon>
        <taxon>Actinomycetota</taxon>
        <taxon>Actinomycetes</taxon>
        <taxon>Mycobacteriales</taxon>
        <taxon>Mycobacteriaceae</taxon>
        <taxon>Mycolicibacillus</taxon>
    </lineage>
</organism>
<dbReference type="PROSITE" id="PS51892">
    <property type="entry name" value="SUBTILASE"/>
    <property type="match status" value="1"/>
</dbReference>
<dbReference type="InterPro" id="IPR050131">
    <property type="entry name" value="Peptidase_S8_subtilisin-like"/>
</dbReference>
<dbReference type="PRINTS" id="PR00723">
    <property type="entry name" value="SUBTILISIN"/>
</dbReference>
<keyword evidence="7 10" id="KW-0720">Serine protease</keyword>
<comment type="similarity">
    <text evidence="2 10">Belongs to the peptidase S8 family.</text>
</comment>
<evidence type="ECO:0000256" key="1">
    <source>
        <dbReference type="ARBA" id="ARBA00004162"/>
    </source>
</evidence>
<dbReference type="InterPro" id="IPR022398">
    <property type="entry name" value="Peptidase_S8_His-AS"/>
</dbReference>
<keyword evidence="5 11" id="KW-0812">Transmembrane</keyword>
<keyword evidence="14" id="KW-1185">Reference proteome</keyword>
<evidence type="ECO:0000259" key="12">
    <source>
        <dbReference type="Pfam" id="PF00082"/>
    </source>
</evidence>
<accession>A0AA91SSG5</accession>
<evidence type="ECO:0000256" key="10">
    <source>
        <dbReference type="PROSITE-ProRule" id="PRU01240"/>
    </source>
</evidence>
<dbReference type="PROSITE" id="PS00137">
    <property type="entry name" value="SUBTILASE_HIS"/>
    <property type="match status" value="1"/>
</dbReference>
<proteinExistence type="inferred from homology"/>
<evidence type="ECO:0000256" key="2">
    <source>
        <dbReference type="ARBA" id="ARBA00011073"/>
    </source>
</evidence>
<feature type="transmembrane region" description="Helical" evidence="11">
    <location>
        <begin position="381"/>
        <end position="402"/>
    </location>
</feature>
<name>A0AA91SSG5_9MYCO</name>
<dbReference type="CDD" id="cd00306">
    <property type="entry name" value="Peptidases_S8_S53"/>
    <property type="match status" value="1"/>
</dbReference>